<keyword evidence="2" id="KW-0680">Restriction system</keyword>
<dbReference type="InterPro" id="IPR000055">
    <property type="entry name" value="Restrct_endonuc_typeI_TRD"/>
</dbReference>
<keyword evidence="8" id="KW-1185">Reference proteome</keyword>
<accession>A0AAW5VJN2</accession>
<evidence type="ECO:0000256" key="3">
    <source>
        <dbReference type="ARBA" id="ARBA00023125"/>
    </source>
</evidence>
<keyword evidence="6" id="KW-0540">Nuclease</keyword>
<dbReference type="AlphaFoldDB" id="A0AAW5VJN2"/>
<name>A0AAW5VJN2_9LEPT</name>
<dbReference type="Gene3D" id="1.10.287.1120">
    <property type="entry name" value="Bipartite methylase S protein"/>
    <property type="match status" value="1"/>
</dbReference>
<dbReference type="CDD" id="cd17280">
    <property type="entry name" value="RMtype1_S_MspEN3ORF6650P_TRD2-CR2_like"/>
    <property type="match status" value="1"/>
</dbReference>
<evidence type="ECO:0000313" key="7">
    <source>
        <dbReference type="Proteomes" id="UP001208540"/>
    </source>
</evidence>
<dbReference type="EMBL" id="JAMQPM010000002">
    <property type="protein sequence ID" value="MCW7526095.1"/>
    <property type="molecule type" value="Genomic_DNA"/>
</dbReference>
<sequence>MKQKDKNSIQFKFKPYPKYKDSRIEWIGEIPTEWKTLKIRHACEYIKSGTTPESSSEEFYGGSILWVTTGELRESFIEDTAKKVNEKALRTYSALSFHPKGSVLIAMYGATIGRLGMLNKEAVSNQACLALFSKTKLFNRYLFYWLYATRDELIRISSGGGQPNVNQEKLASLRVSTPPLDEQKAIATFLDRETKKIDNLIAKQELLIALLEEKRQALISHAVTKGLDPKAKMKDSGVEWLGEIPEGWEVVSLRLKIKIASGDGISNHLVEAQKSETHSIPSIGGNGIMGYTLSPNTLKNAFAIGRVGALCGNVHFINYPAWITDNALKISKWNDFENLYFFYLIYSAKLNRLASTSAQPLITGETVKNLKVPLPAITEQKTIAEYLDAQTKKIDLLKEKAFSVIELLNEKRSALISSAVTGKIDVRELV</sequence>
<dbReference type="GO" id="GO:0016787">
    <property type="term" value="F:hydrolase activity"/>
    <property type="evidence" value="ECO:0007669"/>
    <property type="project" value="UniProtKB-KW"/>
</dbReference>
<evidence type="ECO:0000256" key="2">
    <source>
        <dbReference type="ARBA" id="ARBA00022747"/>
    </source>
</evidence>
<feature type="domain" description="Type I restriction modification DNA specificity" evidence="4">
    <location>
        <begin position="31"/>
        <end position="198"/>
    </location>
</feature>
<reference evidence="6 8" key="1">
    <citation type="submission" date="2022-06" db="EMBL/GenBank/DDBJ databases">
        <title>Leptospira isolates from biofilms formed at urban environments.</title>
        <authorList>
            <person name="Ribeiro P.S."/>
            <person name="Sousa T."/>
            <person name="Carvalho N."/>
            <person name="Aburjaile F."/>
            <person name="Neves F."/>
            <person name="Oliveira D."/>
            <person name="Blanco L."/>
            <person name="Lima J."/>
            <person name="Costa F."/>
            <person name="Brenig B."/>
            <person name="Soares S."/>
            <person name="Ramos R."/>
            <person name="Goes-Neto A."/>
            <person name="Matiuzzi M."/>
            <person name="Azevedo V."/>
            <person name="Ristow P."/>
        </authorList>
    </citation>
    <scope>NUCLEOTIDE SEQUENCE</scope>
    <source>
        <strain evidence="5 8">VSF19</strain>
        <strain evidence="6">VSF20</strain>
    </source>
</reference>
<gene>
    <name evidence="5" type="ORF">ND861_07050</name>
    <name evidence="6" type="ORF">ND862_06185</name>
</gene>
<evidence type="ECO:0000313" key="6">
    <source>
        <dbReference type="EMBL" id="MCW7529793.1"/>
    </source>
</evidence>
<evidence type="ECO:0000256" key="1">
    <source>
        <dbReference type="ARBA" id="ARBA00010923"/>
    </source>
</evidence>
<dbReference type="PANTHER" id="PTHR30408">
    <property type="entry name" value="TYPE-1 RESTRICTION ENZYME ECOKI SPECIFICITY PROTEIN"/>
    <property type="match status" value="1"/>
</dbReference>
<feature type="domain" description="Type I restriction modification DNA specificity" evidence="4">
    <location>
        <begin position="246"/>
        <end position="400"/>
    </location>
</feature>
<evidence type="ECO:0000259" key="4">
    <source>
        <dbReference type="Pfam" id="PF01420"/>
    </source>
</evidence>
<dbReference type="RefSeq" id="WP_265351373.1">
    <property type="nucleotide sequence ID" value="NZ_JAMQPL010000002.1"/>
</dbReference>
<evidence type="ECO:0000313" key="5">
    <source>
        <dbReference type="EMBL" id="MCW7526095.1"/>
    </source>
</evidence>
<evidence type="ECO:0000313" key="8">
    <source>
        <dbReference type="Proteomes" id="UP001208912"/>
    </source>
</evidence>
<dbReference type="InterPro" id="IPR052021">
    <property type="entry name" value="Type-I_RS_S_subunit"/>
</dbReference>
<dbReference type="GO" id="GO:0003677">
    <property type="term" value="F:DNA binding"/>
    <property type="evidence" value="ECO:0007669"/>
    <property type="project" value="UniProtKB-KW"/>
</dbReference>
<protein>
    <submittedName>
        <fullName evidence="6">Restriction endonuclease subunit S</fullName>
        <ecNumber evidence="6">3.1.21.-</ecNumber>
    </submittedName>
</protein>
<dbReference type="CDD" id="cd17266">
    <property type="entry name" value="RMtype1_S_Sau1132ORF3780P-TRD2-CR2_like"/>
    <property type="match status" value="1"/>
</dbReference>
<proteinExistence type="inferred from homology"/>
<comment type="caution">
    <text evidence="6">The sequence shown here is derived from an EMBL/GenBank/DDBJ whole genome shotgun (WGS) entry which is preliminary data.</text>
</comment>
<dbReference type="Proteomes" id="UP001208912">
    <property type="component" value="Unassembled WGS sequence"/>
</dbReference>
<dbReference type="Gene3D" id="3.90.220.20">
    <property type="entry name" value="DNA methylase specificity domains"/>
    <property type="match status" value="2"/>
</dbReference>
<dbReference type="EC" id="3.1.21.-" evidence="6"/>
<dbReference type="GO" id="GO:0004519">
    <property type="term" value="F:endonuclease activity"/>
    <property type="evidence" value="ECO:0007669"/>
    <property type="project" value="UniProtKB-KW"/>
</dbReference>
<comment type="similarity">
    <text evidence="1">Belongs to the type-I restriction system S methylase family.</text>
</comment>
<dbReference type="SUPFAM" id="SSF116734">
    <property type="entry name" value="DNA methylase specificity domain"/>
    <property type="match status" value="2"/>
</dbReference>
<dbReference type="Proteomes" id="UP001208540">
    <property type="component" value="Unassembled WGS sequence"/>
</dbReference>
<keyword evidence="3" id="KW-0238">DNA-binding</keyword>
<organism evidence="6 7">
    <name type="scientific">Leptospira soteropolitanensis</name>
    <dbReference type="NCBI Taxonomy" id="2950025"/>
    <lineage>
        <taxon>Bacteria</taxon>
        <taxon>Pseudomonadati</taxon>
        <taxon>Spirochaetota</taxon>
        <taxon>Spirochaetia</taxon>
        <taxon>Leptospirales</taxon>
        <taxon>Leptospiraceae</taxon>
        <taxon>Leptospira</taxon>
    </lineage>
</organism>
<dbReference type="InterPro" id="IPR044946">
    <property type="entry name" value="Restrct_endonuc_typeI_TRD_sf"/>
</dbReference>
<dbReference type="GO" id="GO:0009307">
    <property type="term" value="P:DNA restriction-modification system"/>
    <property type="evidence" value="ECO:0007669"/>
    <property type="project" value="UniProtKB-KW"/>
</dbReference>
<keyword evidence="6" id="KW-0378">Hydrolase</keyword>
<keyword evidence="6" id="KW-0255">Endonuclease</keyword>
<dbReference type="EMBL" id="JAMQPL010000002">
    <property type="protein sequence ID" value="MCW7529793.1"/>
    <property type="molecule type" value="Genomic_DNA"/>
</dbReference>
<dbReference type="PANTHER" id="PTHR30408:SF12">
    <property type="entry name" value="TYPE I RESTRICTION ENZYME MJAVIII SPECIFICITY SUBUNIT"/>
    <property type="match status" value="1"/>
</dbReference>
<dbReference type="Pfam" id="PF01420">
    <property type="entry name" value="Methylase_S"/>
    <property type="match status" value="2"/>
</dbReference>